<sequence length="217" mass="24480">MPIMNQYVPDLDKGKGMYFYFIKSEVKTPGGLLARPVLTSYYKSHWFTGRPYDPCNVYTSPNETVLCPDSFQSMYSQMLCGLLHRTDVLRMGAVFASGFLRAIRFLQDNWQQLCADIRTGELSHIITHEPSRRAVGALLTSMGPNMESANEIASICSKCQERSSWKGIIPLIWPRTKYIDVIVTGAKAQYIPMLNMSGHLLLPQPSLSHMAPRRLAT</sequence>
<comment type="caution">
    <text evidence="1">The sequence shown here is derived from an EMBL/GenBank/DDBJ whole genome shotgun (WGS) entry which is preliminary data.</text>
</comment>
<reference evidence="1" key="1">
    <citation type="submission" date="2021-01" db="EMBL/GenBank/DDBJ databases">
        <title>Adiantum capillus-veneris genome.</title>
        <authorList>
            <person name="Fang Y."/>
            <person name="Liao Q."/>
        </authorList>
    </citation>
    <scope>NUCLEOTIDE SEQUENCE</scope>
    <source>
        <strain evidence="1">H3</strain>
        <tissue evidence="1">Leaf</tissue>
    </source>
</reference>
<organism evidence="1 2">
    <name type="scientific">Adiantum capillus-veneris</name>
    <name type="common">Maidenhair fern</name>
    <dbReference type="NCBI Taxonomy" id="13818"/>
    <lineage>
        <taxon>Eukaryota</taxon>
        <taxon>Viridiplantae</taxon>
        <taxon>Streptophyta</taxon>
        <taxon>Embryophyta</taxon>
        <taxon>Tracheophyta</taxon>
        <taxon>Polypodiopsida</taxon>
        <taxon>Polypodiidae</taxon>
        <taxon>Polypodiales</taxon>
        <taxon>Pteridineae</taxon>
        <taxon>Pteridaceae</taxon>
        <taxon>Vittarioideae</taxon>
        <taxon>Adiantum</taxon>
    </lineage>
</organism>
<dbReference type="EMBL" id="JABFUD020000003">
    <property type="protein sequence ID" value="KAI5081854.1"/>
    <property type="molecule type" value="Genomic_DNA"/>
</dbReference>
<protein>
    <submittedName>
        <fullName evidence="1">Uncharacterized protein</fullName>
    </submittedName>
</protein>
<dbReference type="OrthoDB" id="1929328at2759"/>
<evidence type="ECO:0000313" key="2">
    <source>
        <dbReference type="Proteomes" id="UP000886520"/>
    </source>
</evidence>
<accession>A0A9D4V8P1</accession>
<dbReference type="AlphaFoldDB" id="A0A9D4V8P1"/>
<dbReference type="Pfam" id="PF03321">
    <property type="entry name" value="GH3"/>
    <property type="match status" value="1"/>
</dbReference>
<dbReference type="Proteomes" id="UP000886520">
    <property type="component" value="Chromosome 2"/>
</dbReference>
<dbReference type="InterPro" id="IPR004993">
    <property type="entry name" value="GH3"/>
</dbReference>
<dbReference type="PANTHER" id="PTHR31901">
    <property type="entry name" value="GH3 DOMAIN-CONTAINING PROTEIN"/>
    <property type="match status" value="1"/>
</dbReference>
<proteinExistence type="predicted"/>
<dbReference type="GO" id="GO:0016881">
    <property type="term" value="F:acid-amino acid ligase activity"/>
    <property type="evidence" value="ECO:0007669"/>
    <property type="project" value="TreeGrafter"/>
</dbReference>
<dbReference type="PANTHER" id="PTHR31901:SF9">
    <property type="entry name" value="GH3 DOMAIN-CONTAINING PROTEIN"/>
    <property type="match status" value="1"/>
</dbReference>
<dbReference type="GO" id="GO:0005737">
    <property type="term" value="C:cytoplasm"/>
    <property type="evidence" value="ECO:0007669"/>
    <property type="project" value="TreeGrafter"/>
</dbReference>
<keyword evidence="2" id="KW-1185">Reference proteome</keyword>
<gene>
    <name evidence="1" type="ORF">GOP47_0001597</name>
</gene>
<name>A0A9D4V8P1_ADICA</name>
<evidence type="ECO:0000313" key="1">
    <source>
        <dbReference type="EMBL" id="KAI5081854.1"/>
    </source>
</evidence>